<proteinExistence type="predicted"/>
<keyword evidence="1 2" id="KW-0129">CBS domain</keyword>
<dbReference type="SUPFAM" id="SSF54631">
    <property type="entry name" value="CBS-domain pair"/>
    <property type="match status" value="1"/>
</dbReference>
<feature type="compositionally biased region" description="Low complexity" evidence="3">
    <location>
        <begin position="68"/>
        <end position="81"/>
    </location>
</feature>
<reference evidence="6" key="2">
    <citation type="submission" date="2020-09" db="EMBL/GenBank/DDBJ databases">
        <authorList>
            <person name="Sun Q."/>
            <person name="Zhou Y."/>
        </authorList>
    </citation>
    <scope>NUCLEOTIDE SEQUENCE</scope>
    <source>
        <strain evidence="6">CGMCC 4.7201</strain>
    </source>
</reference>
<feature type="region of interest" description="Disordered" evidence="3">
    <location>
        <begin position="61"/>
        <end position="81"/>
    </location>
</feature>
<dbReference type="Pfam" id="PF00571">
    <property type="entry name" value="CBS"/>
    <property type="match status" value="2"/>
</dbReference>
<evidence type="ECO:0000259" key="5">
    <source>
        <dbReference type="PROSITE" id="PS51371"/>
    </source>
</evidence>
<dbReference type="PANTHER" id="PTHR43080">
    <property type="entry name" value="CBS DOMAIN-CONTAINING PROTEIN CBSX3, MITOCHONDRIAL"/>
    <property type="match status" value="1"/>
</dbReference>
<dbReference type="PROSITE" id="PS50914">
    <property type="entry name" value="BON"/>
    <property type="match status" value="1"/>
</dbReference>
<dbReference type="EMBL" id="BMMS01000014">
    <property type="protein sequence ID" value="GGO90488.1"/>
    <property type="molecule type" value="Genomic_DNA"/>
</dbReference>
<dbReference type="Gene3D" id="3.10.580.10">
    <property type="entry name" value="CBS-domain"/>
    <property type="match status" value="1"/>
</dbReference>
<feature type="domain" description="CBS" evidence="5">
    <location>
        <begin position="89"/>
        <end position="145"/>
    </location>
</feature>
<keyword evidence="7" id="KW-1185">Reference proteome</keyword>
<dbReference type="Proteomes" id="UP000641932">
    <property type="component" value="Unassembled WGS sequence"/>
</dbReference>
<evidence type="ECO:0000259" key="4">
    <source>
        <dbReference type="PROSITE" id="PS50914"/>
    </source>
</evidence>
<dbReference type="InterPro" id="IPR046342">
    <property type="entry name" value="CBS_dom_sf"/>
</dbReference>
<dbReference type="PIRSF" id="PIRSF036990">
    <property type="entry name" value="UCP036990_CBS_BON"/>
    <property type="match status" value="1"/>
</dbReference>
<dbReference type="InterPro" id="IPR051257">
    <property type="entry name" value="Diverse_CBS-Domain"/>
</dbReference>
<dbReference type="InterPro" id="IPR000644">
    <property type="entry name" value="CBS_dom"/>
</dbReference>
<sequence>MQHRTVRDLMTHAVVRVQPRTSFKEVAELLHEYDITAVPVVDADDRPLGVVSEADLLRKTAGHPLDTAPSASGRAGRARPGATVAEELMSSPAVCARPGWTVVQAAQVMQENHIKRLPVIDDTDRLVGVVSRSDLLRVFLRKDDAIRAEIVEDVVVRTLGEAPSTIGVTVDHGKVVLSGSVCRKGTVPVLVRLCEAVDGVISVDERLGWELDDAGSGSAPAPAAGSRYAGR</sequence>
<evidence type="ECO:0000313" key="6">
    <source>
        <dbReference type="EMBL" id="GGO90488.1"/>
    </source>
</evidence>
<name>A0A918DZL8_9ACTN</name>
<dbReference type="InterPro" id="IPR017080">
    <property type="entry name" value="UCP036990_CBS_BON"/>
</dbReference>
<feature type="domain" description="CBS" evidence="5">
    <location>
        <begin position="10"/>
        <end position="67"/>
    </location>
</feature>
<accession>A0A918DZL8</accession>
<dbReference type="SMART" id="SM00116">
    <property type="entry name" value="CBS"/>
    <property type="match status" value="2"/>
</dbReference>
<protein>
    <recommendedName>
        <fullName evidence="8">BON domain-containing protein</fullName>
    </recommendedName>
</protein>
<reference evidence="6" key="1">
    <citation type="journal article" date="2014" name="Int. J. Syst. Evol. Microbiol.">
        <title>Complete genome sequence of Corynebacterium casei LMG S-19264T (=DSM 44701T), isolated from a smear-ripened cheese.</title>
        <authorList>
            <consortium name="US DOE Joint Genome Institute (JGI-PGF)"/>
            <person name="Walter F."/>
            <person name="Albersmeier A."/>
            <person name="Kalinowski J."/>
            <person name="Ruckert C."/>
        </authorList>
    </citation>
    <scope>NUCLEOTIDE SEQUENCE</scope>
    <source>
        <strain evidence="6">CGMCC 4.7201</strain>
    </source>
</reference>
<dbReference type="AlphaFoldDB" id="A0A918DZL8"/>
<evidence type="ECO:0008006" key="8">
    <source>
        <dbReference type="Google" id="ProtNLM"/>
    </source>
</evidence>
<organism evidence="6 7">
    <name type="scientific">Wenjunlia tyrosinilytica</name>
    <dbReference type="NCBI Taxonomy" id="1544741"/>
    <lineage>
        <taxon>Bacteria</taxon>
        <taxon>Bacillati</taxon>
        <taxon>Actinomycetota</taxon>
        <taxon>Actinomycetes</taxon>
        <taxon>Kitasatosporales</taxon>
        <taxon>Streptomycetaceae</taxon>
        <taxon>Wenjunlia</taxon>
    </lineage>
</organism>
<evidence type="ECO:0000256" key="3">
    <source>
        <dbReference type="SAM" id="MobiDB-lite"/>
    </source>
</evidence>
<dbReference type="CDD" id="cd04586">
    <property type="entry name" value="CBS_pair_BON_assoc"/>
    <property type="match status" value="1"/>
</dbReference>
<comment type="caution">
    <text evidence="6">The sequence shown here is derived from an EMBL/GenBank/DDBJ whole genome shotgun (WGS) entry which is preliminary data.</text>
</comment>
<dbReference type="PANTHER" id="PTHR43080:SF29">
    <property type="entry name" value="OS02G0818000 PROTEIN"/>
    <property type="match status" value="1"/>
</dbReference>
<evidence type="ECO:0000313" key="7">
    <source>
        <dbReference type="Proteomes" id="UP000641932"/>
    </source>
</evidence>
<gene>
    <name evidence="6" type="ORF">GCM10012280_36160</name>
</gene>
<dbReference type="InterPro" id="IPR007055">
    <property type="entry name" value="BON_dom"/>
</dbReference>
<feature type="domain" description="BON" evidence="4">
    <location>
        <begin position="143"/>
        <end position="211"/>
    </location>
</feature>
<evidence type="ECO:0000256" key="2">
    <source>
        <dbReference type="PROSITE-ProRule" id="PRU00703"/>
    </source>
</evidence>
<evidence type="ECO:0000256" key="1">
    <source>
        <dbReference type="ARBA" id="ARBA00023122"/>
    </source>
</evidence>
<dbReference type="PROSITE" id="PS51371">
    <property type="entry name" value="CBS"/>
    <property type="match status" value="2"/>
</dbReference>
<dbReference type="RefSeq" id="WP_189132720.1">
    <property type="nucleotide sequence ID" value="NZ_BMMS01000014.1"/>
</dbReference>